<comment type="caution">
    <text evidence="1">The sequence shown here is derived from an EMBL/GenBank/DDBJ whole genome shotgun (WGS) entry which is preliminary data.</text>
</comment>
<evidence type="ECO:0000313" key="2">
    <source>
        <dbReference type="Proteomes" id="UP001059041"/>
    </source>
</evidence>
<evidence type="ECO:0000313" key="1">
    <source>
        <dbReference type="EMBL" id="KAI7805374.1"/>
    </source>
</evidence>
<gene>
    <name evidence="1" type="ORF">IRJ41_006255</name>
</gene>
<sequence length="185" mass="21202">MRVREYQKSNRSRVSCHKHSLNTSFAIIACRLMERLDKRKGHPRGHVAVRRRSEIEARLKFKVGVQRSIFQGNGPSCAVMWEDEELGQAAREMIETRGHKGDAKIVDKGVPLVLETSSKEPFCITVCLRLRSLATIPTHFSLVFLIDDRRKSVKERRGMENWIRLGSYGCSEELTGRLSARVNHN</sequence>
<proteinExistence type="predicted"/>
<keyword evidence="2" id="KW-1185">Reference proteome</keyword>
<protein>
    <submittedName>
        <fullName evidence="1">Uncharacterized protein</fullName>
    </submittedName>
</protein>
<name>A0A9W7WNE3_TRIRA</name>
<organism evidence="1 2">
    <name type="scientific">Triplophysa rosa</name>
    <name type="common">Cave loach</name>
    <dbReference type="NCBI Taxonomy" id="992332"/>
    <lineage>
        <taxon>Eukaryota</taxon>
        <taxon>Metazoa</taxon>
        <taxon>Chordata</taxon>
        <taxon>Craniata</taxon>
        <taxon>Vertebrata</taxon>
        <taxon>Euteleostomi</taxon>
        <taxon>Actinopterygii</taxon>
        <taxon>Neopterygii</taxon>
        <taxon>Teleostei</taxon>
        <taxon>Ostariophysi</taxon>
        <taxon>Cypriniformes</taxon>
        <taxon>Nemacheilidae</taxon>
        <taxon>Triplophysa</taxon>
    </lineage>
</organism>
<dbReference type="EMBL" id="JAFHDT010000009">
    <property type="protein sequence ID" value="KAI7805374.1"/>
    <property type="molecule type" value="Genomic_DNA"/>
</dbReference>
<reference evidence="1" key="1">
    <citation type="submission" date="2021-02" db="EMBL/GenBank/DDBJ databases">
        <title>Comparative genomics reveals that relaxation of natural selection precedes convergent phenotypic evolution of cavefish.</title>
        <authorList>
            <person name="Peng Z."/>
        </authorList>
    </citation>
    <scope>NUCLEOTIDE SEQUENCE</scope>
    <source>
        <tissue evidence="1">Muscle</tissue>
    </source>
</reference>
<dbReference type="Proteomes" id="UP001059041">
    <property type="component" value="Linkage Group LG9"/>
</dbReference>
<dbReference type="AlphaFoldDB" id="A0A9W7WNE3"/>
<accession>A0A9W7WNE3</accession>
<dbReference type="PROSITE" id="PS51257">
    <property type="entry name" value="PROKAR_LIPOPROTEIN"/>
    <property type="match status" value="1"/>
</dbReference>